<accession>A0A7R8X1J4</accession>
<evidence type="ECO:0000256" key="18">
    <source>
        <dbReference type="ARBA" id="ARBA00023289"/>
    </source>
</evidence>
<keyword evidence="6" id="KW-0813">Transport</keyword>
<dbReference type="PANTHER" id="PTHR19879:SF1">
    <property type="entry name" value="CANNONBALL-RELATED"/>
    <property type="match status" value="1"/>
</dbReference>
<dbReference type="PROSITE" id="PS50082">
    <property type="entry name" value="WD_REPEATS_2"/>
    <property type="match status" value="5"/>
</dbReference>
<dbReference type="Gene3D" id="2.130.10.10">
    <property type="entry name" value="YVTN repeat-like/Quinoprotein amine dehydrogenase"/>
    <property type="match status" value="2"/>
</dbReference>
<evidence type="ECO:0000256" key="11">
    <source>
        <dbReference type="ARBA" id="ARBA00022801"/>
    </source>
</evidence>
<feature type="repeat" description="WD" evidence="21">
    <location>
        <begin position="646"/>
        <end position="679"/>
    </location>
</feature>
<dbReference type="InterPro" id="IPR020472">
    <property type="entry name" value="WD40_PAC1"/>
</dbReference>
<keyword evidence="18" id="KW-0636">Prenylation</keyword>
<evidence type="ECO:0000256" key="14">
    <source>
        <dbReference type="ARBA" id="ARBA00023134"/>
    </source>
</evidence>
<evidence type="ECO:0000256" key="19">
    <source>
        <dbReference type="ARBA" id="ARBA00044130"/>
    </source>
</evidence>
<evidence type="ECO:0000256" key="5">
    <source>
        <dbReference type="ARBA" id="ARBA00011984"/>
    </source>
</evidence>
<dbReference type="PROSITE" id="PS50896">
    <property type="entry name" value="LISH"/>
    <property type="match status" value="1"/>
</dbReference>
<dbReference type="EMBL" id="CAJPEV010000073">
    <property type="protein sequence ID" value="CAG0880099.1"/>
    <property type="molecule type" value="Genomic_DNA"/>
</dbReference>
<dbReference type="GO" id="GO:0005769">
    <property type="term" value="C:early endosome"/>
    <property type="evidence" value="ECO:0007669"/>
    <property type="project" value="UniProtKB-SubCell"/>
</dbReference>
<dbReference type="SUPFAM" id="SSF50978">
    <property type="entry name" value="WD40 repeat-like"/>
    <property type="match status" value="1"/>
</dbReference>
<organism evidence="24">
    <name type="scientific">Darwinula stevensoni</name>
    <dbReference type="NCBI Taxonomy" id="69355"/>
    <lineage>
        <taxon>Eukaryota</taxon>
        <taxon>Metazoa</taxon>
        <taxon>Ecdysozoa</taxon>
        <taxon>Arthropoda</taxon>
        <taxon>Crustacea</taxon>
        <taxon>Oligostraca</taxon>
        <taxon>Ostracoda</taxon>
        <taxon>Podocopa</taxon>
        <taxon>Podocopida</taxon>
        <taxon>Darwinulocopina</taxon>
        <taxon>Darwinuloidea</taxon>
        <taxon>Darwinulidae</taxon>
        <taxon>Darwinula</taxon>
    </lineage>
</organism>
<dbReference type="SMART" id="SM00174">
    <property type="entry name" value="RHO"/>
    <property type="match status" value="1"/>
</dbReference>
<comment type="similarity">
    <text evidence="3">Belongs to the small GTPase superfamily. Rab family.</text>
</comment>
<dbReference type="PROSITE" id="PS50294">
    <property type="entry name" value="WD_REPEATS_REGION"/>
    <property type="match status" value="5"/>
</dbReference>
<evidence type="ECO:0000259" key="23">
    <source>
        <dbReference type="Pfam" id="PF04494"/>
    </source>
</evidence>
<protein>
    <recommendedName>
        <fullName evidence="19">Transcription initiation factor TFIID subunit 5</fullName>
        <ecNumber evidence="5">3.6.5.2</ecNumber>
    </recommendedName>
</protein>
<dbReference type="PROSITE" id="PS51420">
    <property type="entry name" value="RHO"/>
    <property type="match status" value="1"/>
</dbReference>
<evidence type="ECO:0000256" key="10">
    <source>
        <dbReference type="ARBA" id="ARBA00022753"/>
    </source>
</evidence>
<dbReference type="InterPro" id="IPR019775">
    <property type="entry name" value="WD40_repeat_CS"/>
</dbReference>
<feature type="region of interest" description="Disordered" evidence="22">
    <location>
        <begin position="487"/>
        <end position="536"/>
    </location>
</feature>
<evidence type="ECO:0000256" key="9">
    <source>
        <dbReference type="ARBA" id="ARBA00022741"/>
    </source>
</evidence>
<evidence type="ECO:0000256" key="21">
    <source>
        <dbReference type="PROSITE-ProRule" id="PRU00221"/>
    </source>
</evidence>
<dbReference type="PRINTS" id="PR00320">
    <property type="entry name" value="GPROTEINBRPT"/>
</dbReference>
<evidence type="ECO:0000256" key="1">
    <source>
        <dbReference type="ARBA" id="ARBA00004123"/>
    </source>
</evidence>
<reference evidence="24" key="1">
    <citation type="submission" date="2020-11" db="EMBL/GenBank/DDBJ databases">
        <authorList>
            <person name="Tran Van P."/>
        </authorList>
    </citation>
    <scope>NUCLEOTIDE SEQUENCE</scope>
</reference>
<dbReference type="InterPro" id="IPR005225">
    <property type="entry name" value="Small_GTP-bd"/>
</dbReference>
<dbReference type="GO" id="GO:0006367">
    <property type="term" value="P:transcription initiation at RNA polymerase II promoter"/>
    <property type="evidence" value="ECO:0007669"/>
    <property type="project" value="TreeGrafter"/>
</dbReference>
<keyword evidence="15" id="KW-0804">Transcription</keyword>
<dbReference type="Pfam" id="PF00071">
    <property type="entry name" value="Ras"/>
    <property type="match status" value="1"/>
</dbReference>
<dbReference type="GO" id="GO:0003925">
    <property type="term" value="F:G protein activity"/>
    <property type="evidence" value="ECO:0007669"/>
    <property type="project" value="UniProtKB-EC"/>
</dbReference>
<dbReference type="PRINTS" id="PR00449">
    <property type="entry name" value="RASTRNSFRMNG"/>
</dbReference>
<dbReference type="SMART" id="SM00176">
    <property type="entry name" value="RAN"/>
    <property type="match status" value="1"/>
</dbReference>
<evidence type="ECO:0000256" key="7">
    <source>
        <dbReference type="ARBA" id="ARBA00022574"/>
    </source>
</evidence>
<dbReference type="GO" id="GO:0005525">
    <property type="term" value="F:GTP binding"/>
    <property type="evidence" value="ECO:0007669"/>
    <property type="project" value="UniProtKB-KW"/>
</dbReference>
<dbReference type="PROSITE" id="PS51419">
    <property type="entry name" value="RAB"/>
    <property type="match status" value="1"/>
</dbReference>
<evidence type="ECO:0000256" key="2">
    <source>
        <dbReference type="ARBA" id="ARBA00004412"/>
    </source>
</evidence>
<evidence type="ECO:0000256" key="13">
    <source>
        <dbReference type="ARBA" id="ARBA00023015"/>
    </source>
</evidence>
<dbReference type="EMBL" id="LR899590">
    <property type="protein sequence ID" value="CAD7240904.1"/>
    <property type="molecule type" value="Genomic_DNA"/>
</dbReference>
<feature type="repeat" description="WD" evidence="21">
    <location>
        <begin position="688"/>
        <end position="729"/>
    </location>
</feature>
<dbReference type="InterPro" id="IPR015943">
    <property type="entry name" value="WD40/YVTN_repeat-like_dom_sf"/>
</dbReference>
<dbReference type="InterPro" id="IPR006594">
    <property type="entry name" value="LisH"/>
</dbReference>
<keyword evidence="13" id="KW-0805">Transcription regulation</keyword>
<evidence type="ECO:0000256" key="8">
    <source>
        <dbReference type="ARBA" id="ARBA00022737"/>
    </source>
</evidence>
<dbReference type="FunFam" id="2.130.10.10:FF:000243">
    <property type="entry name" value="Transcription initiation factor TFIID subunit 5"/>
    <property type="match status" value="1"/>
</dbReference>
<dbReference type="Gene3D" id="3.40.50.300">
    <property type="entry name" value="P-loop containing nucleotide triphosphate hydrolases"/>
    <property type="match status" value="1"/>
</dbReference>
<keyword evidence="14" id="KW-0342">GTP-binding</keyword>
<dbReference type="PROSITE" id="PS00678">
    <property type="entry name" value="WD_REPEATS_1"/>
    <property type="match status" value="1"/>
</dbReference>
<dbReference type="SUPFAM" id="SSF52540">
    <property type="entry name" value="P-loop containing nucleoside triphosphate hydrolases"/>
    <property type="match status" value="1"/>
</dbReference>
<dbReference type="NCBIfam" id="TIGR00231">
    <property type="entry name" value="small_GTP"/>
    <property type="match status" value="1"/>
</dbReference>
<keyword evidence="11" id="KW-0378">Hydrolase</keyword>
<evidence type="ECO:0000256" key="22">
    <source>
        <dbReference type="SAM" id="MobiDB-lite"/>
    </source>
</evidence>
<dbReference type="SMART" id="SM00173">
    <property type="entry name" value="RAS"/>
    <property type="match status" value="1"/>
</dbReference>
<evidence type="ECO:0000313" key="24">
    <source>
        <dbReference type="EMBL" id="CAD7240904.1"/>
    </source>
</evidence>
<dbReference type="PROSITE" id="PS51421">
    <property type="entry name" value="RAS"/>
    <property type="match status" value="1"/>
</dbReference>
<keyword evidence="17" id="KW-0449">Lipoprotein</keyword>
<evidence type="ECO:0000256" key="16">
    <source>
        <dbReference type="ARBA" id="ARBA00023242"/>
    </source>
</evidence>
<evidence type="ECO:0000313" key="25">
    <source>
        <dbReference type="Proteomes" id="UP000677054"/>
    </source>
</evidence>
<comment type="similarity">
    <text evidence="4">Belongs to the WD repeat TAF5 family.</text>
</comment>
<dbReference type="SUPFAM" id="SSF160897">
    <property type="entry name" value="Taf5 N-terminal domain-like"/>
    <property type="match status" value="1"/>
</dbReference>
<dbReference type="FunFam" id="3.40.50.300:FF:000180">
    <property type="entry name" value="Member RAS oncogene family"/>
    <property type="match status" value="1"/>
</dbReference>
<feature type="compositionally biased region" description="Basic and acidic residues" evidence="22">
    <location>
        <begin position="512"/>
        <end position="522"/>
    </location>
</feature>
<comment type="subcellular location">
    <subcellularLocation>
        <location evidence="2">Early endosome</location>
    </subcellularLocation>
    <subcellularLocation>
        <location evidence="1">Nucleus</location>
    </subcellularLocation>
</comment>
<evidence type="ECO:0000256" key="15">
    <source>
        <dbReference type="ARBA" id="ARBA00023163"/>
    </source>
</evidence>
<dbReference type="Gene3D" id="1.25.40.500">
    <property type="entry name" value="TFIID subunit TAF5, NTD2 domain"/>
    <property type="match status" value="1"/>
</dbReference>
<dbReference type="EC" id="3.6.5.2" evidence="5"/>
<comment type="catalytic activity">
    <reaction evidence="20">
        <text>GTP + H2O = GDP + phosphate + H(+)</text>
        <dbReference type="Rhea" id="RHEA:19669"/>
        <dbReference type="ChEBI" id="CHEBI:15377"/>
        <dbReference type="ChEBI" id="CHEBI:15378"/>
        <dbReference type="ChEBI" id="CHEBI:37565"/>
        <dbReference type="ChEBI" id="CHEBI:43474"/>
        <dbReference type="ChEBI" id="CHEBI:58189"/>
        <dbReference type="EC" id="3.6.5.2"/>
    </reaction>
    <physiologicalReaction direction="left-to-right" evidence="20">
        <dbReference type="Rhea" id="RHEA:19670"/>
    </physiologicalReaction>
</comment>
<keyword evidence="25" id="KW-1185">Reference proteome</keyword>
<evidence type="ECO:0000256" key="12">
    <source>
        <dbReference type="ARBA" id="ARBA00022927"/>
    </source>
</evidence>
<dbReference type="GO" id="GO:0015031">
    <property type="term" value="P:protein transport"/>
    <property type="evidence" value="ECO:0007669"/>
    <property type="project" value="UniProtKB-KW"/>
</dbReference>
<keyword evidence="7 21" id="KW-0853">WD repeat</keyword>
<sequence length="905" mass="99692">MASRAGPAQKPNGTPQGKICQFKLVLLGESAVGKSSLVLRFVKGQFHEYQESTIGAAFLTQTVCLDDTTVKFEIWDTAGQERYHSLAPMYYRGAQAAIVVYDITNQDTFGRAKTWVKELQRQASPNIVIALAGNKADLSNKRMVELDEAKTYAEENGLLFMETSAKTAMNVNDIFLAIAKKLPKTEGGGLGVGAGKGKPNINIYNDGDGGGNPSAAGGMTSDIGSNLLLGSEHGQNIGGGGPGAMEGGNSCMPTPVSDRSALIAVLHFLRKNNLQHAEDALRKEAGFFDEHLDDRDGTGATSVWSAYKTENDPASYADTYVQLKKFVESALDVYKHELSMILYPAFAHMYLELVYNGHEKEASEFMANFGNQQEDYYKQDVAQLASVTLREHLRRNSILDGFKSSQFNVRMSRESYNLLKKFLDDKRHSLLLNIVQEHIYLDVYEGVPRNKTQIDATAGAMTGEAIHEANKAKILYGLLKEPDLQIPLEEDDEGGGPGGGGEEKMKKKKGKKDPLLSRKMKNDPNAPPNNRLPLPDLRDIDKLEKVRALRESMKRVTLGPENLPSICYYTFLNSSQRSHVTCIKICEDSSTLAVGFADSNIKVFSLMPQKLRAMKSAQELSQIDKDADDVYARMLDESSGETCRTLTGHSGAVFGVTFSPDRSFLLSCSEDSSIRLWSLLMWSCLVVYKGHIFPVWDVKFCPHGYYFATASHDKTACLWATDHHQPLRIFGGHLADIDVLEFHPNSNYLATGSSDRCLRLWDCVTGSCVRIMTGHKGPVHCLAFSVDGRFLASGGMDLSILIWDIAHGHLLAELAGHTGTLYSLAFSRDGHILASGGIDFQVKLWDFARLTEEVSLEDVNVTHNPEIKSNTSALLLGSYPTKSTSVLELHFTRRNLLLGAGFFET</sequence>
<name>A0A7R8X1J4_9CRUS</name>
<dbReference type="CDD" id="cd08044">
    <property type="entry name" value="TAF5_NTD2"/>
    <property type="match status" value="1"/>
</dbReference>
<dbReference type="InterPro" id="IPR007582">
    <property type="entry name" value="TFIID_NTD2"/>
</dbReference>
<keyword evidence="16" id="KW-0539">Nucleus</keyword>
<dbReference type="InterPro" id="IPR037264">
    <property type="entry name" value="TFIID_NTD2_sf"/>
</dbReference>
<dbReference type="Proteomes" id="UP000677054">
    <property type="component" value="Unassembled WGS sequence"/>
</dbReference>
<gene>
    <name evidence="24" type="ORF">DSTB1V02_LOCUS906</name>
</gene>
<dbReference type="InterPro" id="IPR001806">
    <property type="entry name" value="Small_GTPase"/>
</dbReference>
<dbReference type="Pfam" id="PF04494">
    <property type="entry name" value="TFIID_NTD2"/>
    <property type="match status" value="1"/>
</dbReference>
<dbReference type="Pfam" id="PF00400">
    <property type="entry name" value="WD40"/>
    <property type="match status" value="6"/>
</dbReference>
<feature type="repeat" description="WD" evidence="21">
    <location>
        <begin position="772"/>
        <end position="813"/>
    </location>
</feature>
<dbReference type="InterPro" id="IPR036322">
    <property type="entry name" value="WD40_repeat_dom_sf"/>
</dbReference>
<keyword evidence="8" id="KW-0677">Repeat</keyword>
<dbReference type="InterPro" id="IPR001680">
    <property type="entry name" value="WD40_rpt"/>
</dbReference>
<keyword evidence="10" id="KW-0967">Endosome</keyword>
<keyword evidence="12" id="KW-0653">Protein transport</keyword>
<evidence type="ECO:0000256" key="4">
    <source>
        <dbReference type="ARBA" id="ARBA00009435"/>
    </source>
</evidence>
<feature type="repeat" description="WD" evidence="21">
    <location>
        <begin position="814"/>
        <end position="846"/>
    </location>
</feature>
<dbReference type="AlphaFoldDB" id="A0A7R8X1J4"/>
<keyword evidence="9" id="KW-0547">Nucleotide-binding</keyword>
<dbReference type="CDD" id="cd00200">
    <property type="entry name" value="WD40"/>
    <property type="match status" value="1"/>
</dbReference>
<dbReference type="SMART" id="SM00320">
    <property type="entry name" value="WD40"/>
    <property type="match status" value="6"/>
</dbReference>
<dbReference type="OrthoDB" id="10266330at2759"/>
<proteinExistence type="inferred from homology"/>
<dbReference type="CDD" id="cd01860">
    <property type="entry name" value="Rab5_related"/>
    <property type="match status" value="1"/>
</dbReference>
<dbReference type="GO" id="GO:0005669">
    <property type="term" value="C:transcription factor TFIID complex"/>
    <property type="evidence" value="ECO:0007669"/>
    <property type="project" value="TreeGrafter"/>
</dbReference>
<dbReference type="SMART" id="SM00175">
    <property type="entry name" value="RAB"/>
    <property type="match status" value="1"/>
</dbReference>
<feature type="domain" description="TFIID subunit TAF5 NTD2" evidence="23">
    <location>
        <begin position="310"/>
        <end position="439"/>
    </location>
</feature>
<dbReference type="InterPro" id="IPR027417">
    <property type="entry name" value="P-loop_NTPase"/>
</dbReference>
<dbReference type="PANTHER" id="PTHR19879">
    <property type="entry name" value="TRANSCRIPTION INITIATION FACTOR TFIID"/>
    <property type="match status" value="1"/>
</dbReference>
<evidence type="ECO:0000256" key="20">
    <source>
        <dbReference type="ARBA" id="ARBA00047660"/>
    </source>
</evidence>
<evidence type="ECO:0000256" key="3">
    <source>
        <dbReference type="ARBA" id="ARBA00006270"/>
    </source>
</evidence>
<evidence type="ECO:0000256" key="17">
    <source>
        <dbReference type="ARBA" id="ARBA00023288"/>
    </source>
</evidence>
<feature type="repeat" description="WD" evidence="21">
    <location>
        <begin position="730"/>
        <end position="771"/>
    </location>
</feature>
<evidence type="ECO:0000256" key="6">
    <source>
        <dbReference type="ARBA" id="ARBA00022448"/>
    </source>
</evidence>
<dbReference type="GO" id="GO:0016251">
    <property type="term" value="F:RNA polymerase II general transcription initiation factor activity"/>
    <property type="evidence" value="ECO:0007669"/>
    <property type="project" value="TreeGrafter"/>
</dbReference>